<dbReference type="Proteomes" id="UP000703661">
    <property type="component" value="Unassembled WGS sequence"/>
</dbReference>
<sequence>MTTITGTELEEPDIETLQRKLEAVSFELRNTQLDLMDANDDLMDVKDDLESTQAERDTTLSSLTETQLELQNTKDALANSERAHRTALSSLTETQLELQKARDALASSEHARREANQNRVMSRPRKDQEVFVVLKFQKPQELPIGGFRIFTQQRKIIDRTLSQFFANNPKLDAIEVEELRFDHSPRGGNVIQHMRLDKNAPIKITNRNFVLKDHKTEDEMIEYITKVFNTHTQENSTASTVQ</sequence>
<protein>
    <submittedName>
        <fullName evidence="3">Uncharacterized protein</fullName>
    </submittedName>
</protein>
<comment type="caution">
    <text evidence="3">The sequence shown here is derived from an EMBL/GenBank/DDBJ whole genome shotgun (WGS) entry which is preliminary data.</text>
</comment>
<feature type="compositionally biased region" description="Basic and acidic residues" evidence="1">
    <location>
        <begin position="101"/>
        <end position="116"/>
    </location>
</feature>
<evidence type="ECO:0000313" key="4">
    <source>
        <dbReference type="Proteomes" id="UP000703661"/>
    </source>
</evidence>
<keyword evidence="4" id="KW-1185">Reference proteome</keyword>
<organism evidence="3 4">
    <name type="scientific">Entomortierella chlamydospora</name>
    <dbReference type="NCBI Taxonomy" id="101097"/>
    <lineage>
        <taxon>Eukaryota</taxon>
        <taxon>Fungi</taxon>
        <taxon>Fungi incertae sedis</taxon>
        <taxon>Mucoromycota</taxon>
        <taxon>Mortierellomycotina</taxon>
        <taxon>Mortierellomycetes</taxon>
        <taxon>Mortierellales</taxon>
        <taxon>Mortierellaceae</taxon>
        <taxon>Entomortierella</taxon>
    </lineage>
</organism>
<gene>
    <name evidence="2" type="ORF">BGZ80_010558</name>
    <name evidence="3" type="ORF">BGZ80_010561</name>
</gene>
<evidence type="ECO:0000313" key="2">
    <source>
        <dbReference type="EMBL" id="KAG0014242.1"/>
    </source>
</evidence>
<dbReference type="EMBL" id="JAAAID010000748">
    <property type="protein sequence ID" value="KAG0014242.1"/>
    <property type="molecule type" value="Genomic_DNA"/>
</dbReference>
<evidence type="ECO:0000313" key="3">
    <source>
        <dbReference type="EMBL" id="KAG0014245.1"/>
    </source>
</evidence>
<evidence type="ECO:0000256" key="1">
    <source>
        <dbReference type="SAM" id="MobiDB-lite"/>
    </source>
</evidence>
<feature type="region of interest" description="Disordered" evidence="1">
    <location>
        <begin position="101"/>
        <end position="123"/>
    </location>
</feature>
<proteinExistence type="predicted"/>
<accession>A0A9P6SZN2</accession>
<dbReference type="OrthoDB" id="2423437at2759"/>
<name>A0A9P6SZN2_9FUNG</name>
<dbReference type="EMBL" id="JAAAID010000748">
    <property type="protein sequence ID" value="KAG0014245.1"/>
    <property type="molecule type" value="Genomic_DNA"/>
</dbReference>
<dbReference type="AlphaFoldDB" id="A0A9P6SZN2"/>
<reference evidence="3" key="1">
    <citation type="journal article" date="2020" name="Fungal Divers.">
        <title>Resolving the Mortierellaceae phylogeny through synthesis of multi-gene phylogenetics and phylogenomics.</title>
        <authorList>
            <person name="Vandepol N."/>
            <person name="Liber J."/>
            <person name="Desiro A."/>
            <person name="Na H."/>
            <person name="Kennedy M."/>
            <person name="Barry K."/>
            <person name="Grigoriev I.V."/>
            <person name="Miller A.N."/>
            <person name="O'Donnell K."/>
            <person name="Stajich J.E."/>
            <person name="Bonito G."/>
        </authorList>
    </citation>
    <scope>NUCLEOTIDE SEQUENCE</scope>
    <source>
        <strain evidence="3">NRRL 2769</strain>
    </source>
</reference>